<organism evidence="1">
    <name type="scientific">Phytophthora nicotianae</name>
    <name type="common">Potato buckeye rot agent</name>
    <name type="synonym">Phytophthora parasitica</name>
    <dbReference type="NCBI Taxonomy" id="4792"/>
    <lineage>
        <taxon>Eukaryota</taxon>
        <taxon>Sar</taxon>
        <taxon>Stramenopiles</taxon>
        <taxon>Oomycota</taxon>
        <taxon>Peronosporomycetes</taxon>
        <taxon>Peronosporales</taxon>
        <taxon>Peronosporaceae</taxon>
        <taxon>Phytophthora</taxon>
    </lineage>
</organism>
<dbReference type="OrthoDB" id="167338at2759"/>
<dbReference type="AlphaFoldDB" id="W2LRS9"/>
<reference evidence="1" key="1">
    <citation type="submission" date="2013-11" db="EMBL/GenBank/DDBJ databases">
        <title>The Genome Sequence of Phytophthora parasitica CHvinca01.</title>
        <authorList>
            <consortium name="The Broad Institute Genomics Platform"/>
            <person name="Russ C."/>
            <person name="Tyler B."/>
            <person name="Panabieres F."/>
            <person name="Shan W."/>
            <person name="Tripathy S."/>
            <person name="Grunwald N."/>
            <person name="Machado M."/>
            <person name="Johnson C.S."/>
            <person name="Arredondo F."/>
            <person name="Hong C."/>
            <person name="Coffey M."/>
            <person name="Young S.K."/>
            <person name="Zeng Q."/>
            <person name="Gargeya S."/>
            <person name="Fitzgerald M."/>
            <person name="Abouelleil A."/>
            <person name="Alvarado L."/>
            <person name="Chapman S.B."/>
            <person name="Gainer-Dewar J."/>
            <person name="Goldberg J."/>
            <person name="Griggs A."/>
            <person name="Gujja S."/>
            <person name="Hansen M."/>
            <person name="Howarth C."/>
            <person name="Imamovic A."/>
            <person name="Ireland A."/>
            <person name="Larimer J."/>
            <person name="McCowan C."/>
            <person name="Murphy C."/>
            <person name="Pearson M."/>
            <person name="Poon T.W."/>
            <person name="Priest M."/>
            <person name="Roberts A."/>
            <person name="Saif S."/>
            <person name="Shea T."/>
            <person name="Sykes S."/>
            <person name="Wortman J."/>
            <person name="Nusbaum C."/>
            <person name="Birren B."/>
        </authorList>
    </citation>
    <scope>NUCLEOTIDE SEQUENCE [LARGE SCALE GENOMIC DNA]</scope>
    <source>
        <strain evidence="1">CHvinca01</strain>
    </source>
</reference>
<dbReference type="Proteomes" id="UP000054423">
    <property type="component" value="Unassembled WGS sequence"/>
</dbReference>
<name>W2LRS9_PHYNI</name>
<dbReference type="VEuPathDB" id="FungiDB:PPTG_03615"/>
<evidence type="ECO:0000313" key="1">
    <source>
        <dbReference type="EMBL" id="ETM00189.1"/>
    </source>
</evidence>
<proteinExistence type="predicted"/>
<sequence>MKAYFAPSDSGKWRGRRRTTLPVVLDQDLVASGCGLRLQTDRDLEKLRTLAQNRRKWKDLMTRLAESLPAEGDSTYADTTLCRRLATLNLLAQV</sequence>
<accession>W2LRS9</accession>
<gene>
    <name evidence="1" type="ORF">L917_03060</name>
</gene>
<protein>
    <submittedName>
        <fullName evidence="1">Uncharacterized protein</fullName>
    </submittedName>
</protein>
<dbReference type="EMBL" id="KI678119">
    <property type="protein sequence ID" value="ETM00189.1"/>
    <property type="molecule type" value="Genomic_DNA"/>
</dbReference>